<proteinExistence type="inferred from homology"/>
<evidence type="ECO:0000256" key="7">
    <source>
        <dbReference type="HAMAP-Rule" id="MF_00092"/>
    </source>
</evidence>
<keyword evidence="7" id="KW-0540">Nuclease</keyword>
<dbReference type="InterPro" id="IPR036187">
    <property type="entry name" value="DNA_mismatch_repair_MutS_sf"/>
</dbReference>
<reference evidence="10 11" key="1">
    <citation type="submission" date="2021-05" db="EMBL/GenBank/DDBJ databases">
        <authorList>
            <person name="Zhang Z.D."/>
            <person name="Osman G."/>
        </authorList>
    </citation>
    <scope>NUCLEOTIDE SEQUENCE [LARGE SCALE GENOMIC DNA]</scope>
    <source>
        <strain evidence="10 11">KCTC 32217</strain>
    </source>
</reference>
<keyword evidence="4 7" id="KW-0067">ATP-binding</keyword>
<dbReference type="HAMAP" id="MF_00092">
    <property type="entry name" value="MutS2"/>
    <property type="match status" value="1"/>
</dbReference>
<evidence type="ECO:0000256" key="1">
    <source>
        <dbReference type="ARBA" id="ARBA00022730"/>
    </source>
</evidence>
<dbReference type="PANTHER" id="PTHR48466:SF2">
    <property type="entry name" value="OS10G0509000 PROTEIN"/>
    <property type="match status" value="1"/>
</dbReference>
<dbReference type="GO" id="GO:0006298">
    <property type="term" value="P:mismatch repair"/>
    <property type="evidence" value="ECO:0007669"/>
    <property type="project" value="InterPro"/>
</dbReference>
<feature type="binding site" evidence="7">
    <location>
        <begin position="342"/>
        <end position="349"/>
    </location>
    <ligand>
        <name>ATP</name>
        <dbReference type="ChEBI" id="CHEBI:30616"/>
    </ligand>
</feature>
<gene>
    <name evidence="7" type="primary">mutS2</name>
    <name evidence="7" type="synonym">rqcU</name>
    <name evidence="10" type="ORF">KI659_02485</name>
</gene>
<dbReference type="PROSITE" id="PS50828">
    <property type="entry name" value="SMR"/>
    <property type="match status" value="1"/>
</dbReference>
<dbReference type="SMART" id="SM00534">
    <property type="entry name" value="MUTSac"/>
    <property type="match status" value="1"/>
</dbReference>
<dbReference type="InterPro" id="IPR000432">
    <property type="entry name" value="DNA_mismatch_repair_MutS_C"/>
</dbReference>
<keyword evidence="7 10" id="KW-0255">Endonuclease</keyword>
<dbReference type="GO" id="GO:0072344">
    <property type="term" value="P:rescue of stalled ribosome"/>
    <property type="evidence" value="ECO:0007669"/>
    <property type="project" value="UniProtKB-UniRule"/>
</dbReference>
<evidence type="ECO:0000313" key="11">
    <source>
        <dbReference type="Proteomes" id="UP001319104"/>
    </source>
</evidence>
<dbReference type="InterPro" id="IPR046893">
    <property type="entry name" value="MSSS"/>
</dbReference>
<keyword evidence="11" id="KW-1185">Reference proteome</keyword>
<dbReference type="EC" id="3.1.-.-" evidence="7"/>
<dbReference type="GO" id="GO:0004519">
    <property type="term" value="F:endonuclease activity"/>
    <property type="evidence" value="ECO:0007669"/>
    <property type="project" value="UniProtKB-UniRule"/>
</dbReference>
<evidence type="ECO:0000259" key="9">
    <source>
        <dbReference type="PROSITE" id="PS50828"/>
    </source>
</evidence>
<dbReference type="Pfam" id="PF00488">
    <property type="entry name" value="MutS_V"/>
    <property type="match status" value="1"/>
</dbReference>
<dbReference type="GO" id="GO:0030983">
    <property type="term" value="F:mismatched DNA binding"/>
    <property type="evidence" value="ECO:0007669"/>
    <property type="project" value="InterPro"/>
</dbReference>
<dbReference type="PANTHER" id="PTHR48466">
    <property type="entry name" value="OS10G0509000 PROTEIN-RELATED"/>
    <property type="match status" value="1"/>
</dbReference>
<dbReference type="InterPro" id="IPR045076">
    <property type="entry name" value="MutS"/>
</dbReference>
<comment type="subunit">
    <text evidence="7">Homodimer. Binds to stalled ribosomes, contacting rRNA.</text>
</comment>
<keyword evidence="2 7" id="KW-0547">Nucleotide-binding</keyword>
<comment type="caution">
    <text evidence="10">The sequence shown here is derived from an EMBL/GenBank/DDBJ whole genome shotgun (WGS) entry which is preliminary data.</text>
</comment>
<dbReference type="EC" id="3.6.4.-" evidence="7"/>
<comment type="function">
    <text evidence="7">Endonuclease that is involved in the suppression of homologous recombination and thus may have a key role in the control of bacterial genetic diversity.</text>
</comment>
<dbReference type="GO" id="GO:0016887">
    <property type="term" value="F:ATP hydrolysis activity"/>
    <property type="evidence" value="ECO:0007669"/>
    <property type="project" value="InterPro"/>
</dbReference>
<dbReference type="GO" id="GO:0045910">
    <property type="term" value="P:negative regulation of DNA recombination"/>
    <property type="evidence" value="ECO:0007669"/>
    <property type="project" value="InterPro"/>
</dbReference>
<evidence type="ECO:0000313" key="10">
    <source>
        <dbReference type="EMBL" id="MBS9522874.1"/>
    </source>
</evidence>
<dbReference type="RefSeq" id="WP_213943753.1">
    <property type="nucleotide sequence ID" value="NZ_JAHCMY010000001.1"/>
</dbReference>
<organism evidence="10 11">
    <name type="scientific">Litoribacter ruber</name>
    <dbReference type="NCBI Taxonomy" id="702568"/>
    <lineage>
        <taxon>Bacteria</taxon>
        <taxon>Pseudomonadati</taxon>
        <taxon>Bacteroidota</taxon>
        <taxon>Cytophagia</taxon>
        <taxon>Cytophagales</taxon>
        <taxon>Cyclobacteriaceae</taxon>
        <taxon>Litoribacter</taxon>
    </lineage>
</organism>
<evidence type="ECO:0000256" key="3">
    <source>
        <dbReference type="ARBA" id="ARBA00022801"/>
    </source>
</evidence>
<dbReference type="AlphaFoldDB" id="A0AAP2G0H9"/>
<dbReference type="SUPFAM" id="SSF52540">
    <property type="entry name" value="P-loop containing nucleoside triphosphate hydrolases"/>
    <property type="match status" value="1"/>
</dbReference>
<dbReference type="InterPro" id="IPR036063">
    <property type="entry name" value="Smr_dom_sf"/>
</dbReference>
<dbReference type="GO" id="GO:0043023">
    <property type="term" value="F:ribosomal large subunit binding"/>
    <property type="evidence" value="ECO:0007669"/>
    <property type="project" value="UniProtKB-UniRule"/>
</dbReference>
<evidence type="ECO:0000256" key="6">
    <source>
        <dbReference type="ARBA" id="ARBA00023125"/>
    </source>
</evidence>
<dbReference type="InterPro" id="IPR005747">
    <property type="entry name" value="MutS2"/>
</dbReference>
<keyword evidence="5 7" id="KW-0694">RNA-binding</keyword>
<dbReference type="InterPro" id="IPR027417">
    <property type="entry name" value="P-loop_NTPase"/>
</dbReference>
<evidence type="ECO:0000256" key="8">
    <source>
        <dbReference type="SAM" id="Coils"/>
    </source>
</evidence>
<evidence type="ECO:0000256" key="2">
    <source>
        <dbReference type="ARBA" id="ARBA00022741"/>
    </source>
</evidence>
<dbReference type="Pfam" id="PF01713">
    <property type="entry name" value="Smr"/>
    <property type="match status" value="1"/>
</dbReference>
<feature type="coiled-coil region" evidence="8">
    <location>
        <begin position="512"/>
        <end position="614"/>
    </location>
</feature>
<comment type="similarity">
    <text evidence="7">Belongs to the DNA mismatch repair MutS family. MutS2 subfamily.</text>
</comment>
<keyword evidence="8" id="KW-0175">Coiled coil</keyword>
<dbReference type="InterPro" id="IPR007696">
    <property type="entry name" value="DNA_mismatch_repair_MutS_core"/>
</dbReference>
<dbReference type="SMART" id="SM00533">
    <property type="entry name" value="MUTSd"/>
    <property type="match status" value="1"/>
</dbReference>
<dbReference type="Gene3D" id="3.30.1370.110">
    <property type="match status" value="1"/>
</dbReference>
<sequence length="796" mass="90656">MLYPKSLEHKIDFDKIKDHIKAECTSPLGVEFVSKISFSKDPKLIQKLLDQTEEFRQIIISGEMFPASNFLNIYPFLEKAKIEGTFLYEDEFHDIKMSLITLRECTAFLEKYQEEYPNLYQLVGMVTLDNTLLKAIEKVIDEKGKLKNNASKELALIRSQILYEENRLRKVLDRIFREAKSKGYTPEDASLTIRGGRMVMPVLAENKRKIKGFVHDESATGQTVYLEPAEVLDINNELKELEYMERREITKILTQLTDTLRPYIPDLRKAFQFLGMVDFIRAKARFAIKVNASKPSYEKAKVIEWYNARHPLLEMALAQQGKKITPLNIQLDHNKRLLVISGPNAGGKSVTLKTVSLLQYMVQCGLLIPVDPHSKFSIFNNLFIDIGDEQNIENDLSTYSSHLMSMKYFTEFADKKTIFFIDEFGTGTEPQFGGAIAEAILLALNQTGAYGIVTTHYGNLKQVAAKHQGMVNGAMRYDVDKLEPLYQLEVGKPGSSFALEIASKIGIRKDIIAEAKEKIGEERVRYDKLLNKVEAEKNKYDKLLLETQMKDRLLTKRMEEYSQLKETLEKNKKEIVQQAKVEAKQLLDQTNRQIEATIREIRESKADKEATKKARATLEQHKQEVKPEKQKVAQGAEIKVVGGAIQPGDHVRLKDNGAVAEVISIKNKDVEISIGELKSNVKLNRLDKISKTEVKKEKKAIAKRMSYDTTAAMREFNVNLDLRGKRGEEILPMVERFVDEGFMLGLKDLRIVHGKGDGILRDITRNLLRHMDSVSSFEDEHADRGGAGVTLVTLKQ</sequence>
<evidence type="ECO:0000256" key="5">
    <source>
        <dbReference type="ARBA" id="ARBA00022884"/>
    </source>
</evidence>
<feature type="domain" description="Smr" evidence="9">
    <location>
        <begin position="720"/>
        <end position="795"/>
    </location>
</feature>
<dbReference type="InterPro" id="IPR002625">
    <property type="entry name" value="Smr_dom"/>
</dbReference>
<dbReference type="Proteomes" id="UP001319104">
    <property type="component" value="Unassembled WGS sequence"/>
</dbReference>
<keyword evidence="1 7" id="KW-0699">rRNA-binding</keyword>
<dbReference type="EMBL" id="JAHCMY010000001">
    <property type="protein sequence ID" value="MBS9522874.1"/>
    <property type="molecule type" value="Genomic_DNA"/>
</dbReference>
<dbReference type="GO" id="GO:0140664">
    <property type="term" value="F:ATP-dependent DNA damage sensor activity"/>
    <property type="evidence" value="ECO:0007669"/>
    <property type="project" value="InterPro"/>
</dbReference>
<dbReference type="FunFam" id="3.40.50.300:FF:001531">
    <property type="entry name" value="Endonuclease MutS2"/>
    <property type="match status" value="1"/>
</dbReference>
<dbReference type="Gene3D" id="3.40.50.300">
    <property type="entry name" value="P-loop containing nucleotide triphosphate hydrolases"/>
    <property type="match status" value="1"/>
</dbReference>
<dbReference type="Pfam" id="PF20297">
    <property type="entry name" value="MSSS"/>
    <property type="match status" value="1"/>
</dbReference>
<keyword evidence="3 7" id="KW-0378">Hydrolase</keyword>
<comment type="function">
    <text evidence="7">Acts as a ribosome collision sensor, splitting the ribosome into its 2 subunits. Detects stalled/collided 70S ribosomes which it binds and splits by an ATP-hydrolysis driven conformational change. Acts upstream of the ribosome quality control system (RQC), a ribosome-associated complex that mediates the extraction of incompletely synthesized nascent chains from stalled ribosomes and their subsequent degradation. Probably generates substrates for RQC.</text>
</comment>
<dbReference type="SMART" id="SM00463">
    <property type="entry name" value="SMR"/>
    <property type="match status" value="1"/>
</dbReference>
<accession>A0AAP2G0H9</accession>
<dbReference type="SUPFAM" id="SSF48334">
    <property type="entry name" value="DNA repair protein MutS, domain III"/>
    <property type="match status" value="1"/>
</dbReference>
<dbReference type="NCBIfam" id="TIGR01069">
    <property type="entry name" value="mutS2"/>
    <property type="match status" value="1"/>
</dbReference>
<protein>
    <recommendedName>
        <fullName evidence="7">Endonuclease MutS2</fullName>
        <ecNumber evidence="7">3.1.-.-</ecNumber>
    </recommendedName>
    <alternativeName>
        <fullName evidence="7">Ribosome-associated protein quality control-upstream factor</fullName>
        <shortName evidence="7">RQC-upstream factor</shortName>
        <shortName evidence="7">RqcU</shortName>
        <ecNumber evidence="7">3.6.4.-</ecNumber>
    </alternativeName>
</protein>
<name>A0AAP2G0H9_9BACT</name>
<evidence type="ECO:0000256" key="4">
    <source>
        <dbReference type="ARBA" id="ARBA00022840"/>
    </source>
</evidence>
<keyword evidence="6 7" id="KW-0238">DNA-binding</keyword>
<dbReference type="GO" id="GO:0019843">
    <property type="term" value="F:rRNA binding"/>
    <property type="evidence" value="ECO:0007669"/>
    <property type="project" value="UniProtKB-UniRule"/>
</dbReference>
<dbReference type="GO" id="GO:0005524">
    <property type="term" value="F:ATP binding"/>
    <property type="evidence" value="ECO:0007669"/>
    <property type="project" value="UniProtKB-UniRule"/>
</dbReference>
<dbReference type="PIRSF" id="PIRSF005814">
    <property type="entry name" value="MutS_YshD"/>
    <property type="match status" value="1"/>
</dbReference>